<dbReference type="InterPro" id="IPR058594">
    <property type="entry name" value="PB1-like_dom_pln"/>
</dbReference>
<accession>A0ABM3R250</accession>
<feature type="compositionally biased region" description="Basic and acidic residues" evidence="5">
    <location>
        <begin position="143"/>
        <end position="157"/>
    </location>
</feature>
<feature type="compositionally biased region" description="Polar residues" evidence="5">
    <location>
        <begin position="1000"/>
        <end position="1011"/>
    </location>
</feature>
<gene>
    <name evidence="8" type="primary">LOC110792926</name>
</gene>
<reference evidence="8" key="2">
    <citation type="submission" date="2025-08" db="UniProtKB">
        <authorList>
            <consortium name="RefSeq"/>
        </authorList>
    </citation>
    <scope>IDENTIFICATION</scope>
    <source>
        <tissue evidence="8">Leaf</tissue>
    </source>
</reference>
<dbReference type="Pfam" id="PF04434">
    <property type="entry name" value="SWIM"/>
    <property type="match status" value="1"/>
</dbReference>
<dbReference type="Pfam" id="PF10551">
    <property type="entry name" value="MULE"/>
    <property type="match status" value="1"/>
</dbReference>
<dbReference type="InterPro" id="IPR018289">
    <property type="entry name" value="MULE_transposase_dom"/>
</dbReference>
<evidence type="ECO:0000256" key="5">
    <source>
        <dbReference type="SAM" id="MobiDB-lite"/>
    </source>
</evidence>
<dbReference type="SMART" id="SM00575">
    <property type="entry name" value="ZnF_PMZ"/>
    <property type="match status" value="1"/>
</dbReference>
<feature type="domain" description="SWIM-type" evidence="6">
    <location>
        <begin position="832"/>
        <end position="873"/>
    </location>
</feature>
<sequence length="1047" mass="118439">MAEGTLKIWHGGVFKKVANGETIYEGGRGRTFPVDVDELCWWDLEVLAKKCGGYENIDGLFYLIPGLSLANGLRKVYEDVEVLKMAELVLKYRCVELYVYHGTELPNQETTITSPQNDVMSSPKKGHALSSTSKTYPATSQATKKDYATSSAAKKDAATSSILPTDTLANKKQAHTPGKSKNPTKQQKTKSTPKKSRESIKSPPQPTEEEISIPTLEANENDFLENYEWEDPRPESPLKFTDLYSDISDEDDDVDPDFELELASSDGDGDYVDKLEKELEDEEILADQKLSDTDESDEEYIASRAKTRSCNNKLVELAEQLQREAAEGKLGGVQSEATTGEGTSAAGGYVSEYEDSEDDIHTPPDSGDEDLSFGRRRRRAVLVGEHTDFSVFRWKVGQRFPNRAAFKDAVAKYAVLQGRNVFIQSSNIRRQQRVGVKCVEGCPFYLYASWDSRRAVLVVKRVEGEHTCHRNMKKNRQLKSTWVAKQFLEVFKARPHWPAKEIMETIRRAFKIVVKKEFAYKVKYAAHTLLHGSMHEHYKKVGGYVAAIKNSSPGTMVELVTDVSKQAFPLVFQRFYTCFEGLQRGWKQGCRKVIAVDACFLKTFLGGQLMSAIGRDGNDQMYPISWAVVEGENNMSWEWFFLLLQRSLDLGEGEGIAIISDEHQAILNAVAAVLPKAEHRHCARHIFAHWHKTWKGDEMKLLFWKIAKAYNLADYNDALEELTQLNVDAATAFKGYKPEVFCRAFLDTTMKTDAITSNIAETFNGYIIQARTKHLIFMLEDIRNNLMQRLVVKRQQMEKSTSILCPRIQQKLEKEKAKASNCDVIPSTDTLFNVNYYLDQLVVDLEARTCSCRKWDMLGIPCCHAIACIFFQNKEAEEYVDKCYWRQEYLNAYSGSIPPIDGERYWPRIEYHLDPPPIKIGPGRPRRNRIKDPFENPKKPGHLSRTGIEMTCSVCQVKGHNKRRCPNRESAVVAEPAPKKPRGRPRKDGQPPHSRAPSVTAPSTISQTTDSRTNTPLQLYLLDSLDQQMLSFTLLHANLANLAEAGG</sequence>
<dbReference type="PANTHER" id="PTHR31973">
    <property type="entry name" value="POLYPROTEIN, PUTATIVE-RELATED"/>
    <property type="match status" value="1"/>
</dbReference>
<keyword evidence="7" id="KW-1185">Reference proteome</keyword>
<organism evidence="7 8">
    <name type="scientific">Spinacia oleracea</name>
    <name type="common">Spinach</name>
    <dbReference type="NCBI Taxonomy" id="3562"/>
    <lineage>
        <taxon>Eukaryota</taxon>
        <taxon>Viridiplantae</taxon>
        <taxon>Streptophyta</taxon>
        <taxon>Embryophyta</taxon>
        <taxon>Tracheophyta</taxon>
        <taxon>Spermatophyta</taxon>
        <taxon>Magnoliopsida</taxon>
        <taxon>eudicotyledons</taxon>
        <taxon>Gunneridae</taxon>
        <taxon>Pentapetalae</taxon>
        <taxon>Caryophyllales</taxon>
        <taxon>Chenopodiaceae</taxon>
        <taxon>Chenopodioideae</taxon>
        <taxon>Anserineae</taxon>
        <taxon>Spinacia</taxon>
    </lineage>
</organism>
<evidence type="ECO:0000313" key="7">
    <source>
        <dbReference type="Proteomes" id="UP000813463"/>
    </source>
</evidence>
<keyword evidence="3" id="KW-0862">Zinc</keyword>
<dbReference type="GeneID" id="110792926"/>
<evidence type="ECO:0000256" key="4">
    <source>
        <dbReference type="PROSITE-ProRule" id="PRU00325"/>
    </source>
</evidence>
<feature type="region of interest" description="Disordered" evidence="5">
    <location>
        <begin position="917"/>
        <end position="945"/>
    </location>
</feature>
<reference evidence="7" key="1">
    <citation type="journal article" date="2021" name="Nat. Commun.">
        <title>Genomic analyses provide insights into spinach domestication and the genetic basis of agronomic traits.</title>
        <authorList>
            <person name="Cai X."/>
            <person name="Sun X."/>
            <person name="Xu C."/>
            <person name="Sun H."/>
            <person name="Wang X."/>
            <person name="Ge C."/>
            <person name="Zhang Z."/>
            <person name="Wang Q."/>
            <person name="Fei Z."/>
            <person name="Jiao C."/>
            <person name="Wang Q."/>
        </authorList>
    </citation>
    <scope>NUCLEOTIDE SEQUENCE [LARGE SCALE GENOMIC DNA]</scope>
    <source>
        <strain evidence="7">cv. Varoflay</strain>
    </source>
</reference>
<evidence type="ECO:0000256" key="1">
    <source>
        <dbReference type="ARBA" id="ARBA00022723"/>
    </source>
</evidence>
<protein>
    <recommendedName>
        <fullName evidence="6">SWIM-type domain-containing protein</fullName>
    </recommendedName>
</protein>
<dbReference type="Proteomes" id="UP000813463">
    <property type="component" value="Chromosome 6"/>
</dbReference>
<feature type="compositionally biased region" description="Polar residues" evidence="5">
    <location>
        <begin position="108"/>
        <end position="120"/>
    </location>
</feature>
<feature type="compositionally biased region" description="Polar residues" evidence="5">
    <location>
        <begin position="129"/>
        <end position="141"/>
    </location>
</feature>
<feature type="region of interest" description="Disordered" evidence="5">
    <location>
        <begin position="329"/>
        <end position="348"/>
    </location>
</feature>
<name>A0ABM3R250_SPIOL</name>
<evidence type="ECO:0000256" key="2">
    <source>
        <dbReference type="ARBA" id="ARBA00022771"/>
    </source>
</evidence>
<evidence type="ECO:0000259" key="6">
    <source>
        <dbReference type="PROSITE" id="PS50966"/>
    </source>
</evidence>
<proteinExistence type="predicted"/>
<dbReference type="RefSeq" id="XP_056689698.1">
    <property type="nucleotide sequence ID" value="XM_056833720.1"/>
</dbReference>
<evidence type="ECO:0000313" key="8">
    <source>
        <dbReference type="RefSeq" id="XP_056689698.1"/>
    </source>
</evidence>
<keyword evidence="2 4" id="KW-0863">Zinc-finger</keyword>
<evidence type="ECO:0000256" key="3">
    <source>
        <dbReference type="ARBA" id="ARBA00022833"/>
    </source>
</evidence>
<feature type="region of interest" description="Disordered" evidence="5">
    <location>
        <begin position="353"/>
        <end position="372"/>
    </location>
</feature>
<feature type="region of interest" description="Disordered" evidence="5">
    <location>
        <begin position="108"/>
        <end position="220"/>
    </location>
</feature>
<dbReference type="InterPro" id="IPR006564">
    <property type="entry name" value="Znf_PMZ"/>
</dbReference>
<dbReference type="PANTHER" id="PTHR31973:SF197">
    <property type="entry name" value="SWIM-TYPE DOMAIN-CONTAINING PROTEIN"/>
    <property type="match status" value="1"/>
</dbReference>
<feature type="region of interest" description="Disordered" evidence="5">
    <location>
        <begin position="965"/>
        <end position="1011"/>
    </location>
</feature>
<dbReference type="InterPro" id="IPR007527">
    <property type="entry name" value="Znf_SWIM"/>
</dbReference>
<dbReference type="Pfam" id="PF26130">
    <property type="entry name" value="PB1-like"/>
    <property type="match status" value="1"/>
</dbReference>
<feature type="compositionally biased region" description="Low complexity" evidence="5">
    <location>
        <begin position="335"/>
        <end position="348"/>
    </location>
</feature>
<dbReference type="PROSITE" id="PS50966">
    <property type="entry name" value="ZF_SWIM"/>
    <property type="match status" value="1"/>
</dbReference>
<keyword evidence="1" id="KW-0479">Metal-binding</keyword>